<sequence>MGVIKGDGGTTKVPLSPTSASPCVGICSVTVGDTVCRGCFRTLDDIARWSSLNPDQLAERLARRRELLEESFTIYFELRDPELLLQQWHKYVNCPPHPQFPIEAWVQLLHLGASKIINVEAYGIRIKPEHGATTLRVLWRTWRDSLLDEALYS</sequence>
<reference evidence="1" key="1">
    <citation type="submission" date="2022-07" db="EMBL/GenBank/DDBJ databases">
        <title>Complete genome sequence of Salinispirillum sp. LH10-3-1 capable of multiple carbohydrate inversion isolated from a soda lake.</title>
        <authorList>
            <person name="Liu J."/>
            <person name="Zhai Y."/>
            <person name="Zhang H."/>
            <person name="Yang H."/>
            <person name="Qu J."/>
            <person name="Li J."/>
        </authorList>
    </citation>
    <scope>NUCLEOTIDE SEQUENCE</scope>
    <source>
        <strain evidence="1">LH 10-3-1</strain>
    </source>
</reference>
<gene>
    <name evidence="1" type="ORF">NFC81_03630</name>
</gene>
<accession>A0AB38YIF1</accession>
<organism evidence="1">
    <name type="scientific">Salinispirillum sp. LH 10-3-1</name>
    <dbReference type="NCBI Taxonomy" id="2952525"/>
    <lineage>
        <taxon>Bacteria</taxon>
        <taxon>Pseudomonadati</taxon>
        <taxon>Pseudomonadota</taxon>
        <taxon>Gammaproteobacteria</taxon>
        <taxon>Oceanospirillales</taxon>
        <taxon>Saccharospirillaceae</taxon>
        <taxon>Salinispirillum</taxon>
    </lineage>
</organism>
<proteinExistence type="predicted"/>
<evidence type="ECO:0000313" key="1">
    <source>
        <dbReference type="EMBL" id="WLD58888.1"/>
    </source>
</evidence>
<dbReference type="RefSeq" id="WP_304996176.1">
    <property type="nucleotide sequence ID" value="NZ_CP101717.1"/>
</dbReference>
<dbReference type="PANTHER" id="PTHR35175">
    <property type="entry name" value="DUF1289 DOMAIN-CONTAINING PROTEIN"/>
    <property type="match status" value="1"/>
</dbReference>
<dbReference type="AlphaFoldDB" id="A0AB38YIF1"/>
<protein>
    <submittedName>
        <fullName evidence="1">DUF1289 domain-containing protein</fullName>
    </submittedName>
</protein>
<dbReference type="InterPro" id="IPR010710">
    <property type="entry name" value="DUF1289"/>
</dbReference>
<dbReference type="Pfam" id="PF06945">
    <property type="entry name" value="DUF1289"/>
    <property type="match status" value="1"/>
</dbReference>
<dbReference type="PANTHER" id="PTHR35175:SF1">
    <property type="entry name" value="OXIDOREDUCTASE"/>
    <property type="match status" value="1"/>
</dbReference>
<name>A0AB38YIF1_9GAMM</name>
<dbReference type="EMBL" id="CP101717">
    <property type="protein sequence ID" value="WLD58888.1"/>
    <property type="molecule type" value="Genomic_DNA"/>
</dbReference>